<comment type="similarity">
    <text evidence="1">Belongs to the PPR family. P subfamily.</text>
</comment>
<feature type="repeat" description="PPR" evidence="3">
    <location>
        <begin position="334"/>
        <end position="368"/>
    </location>
</feature>
<dbReference type="Pfam" id="PF13041">
    <property type="entry name" value="PPR_2"/>
    <property type="match status" value="1"/>
</dbReference>
<dbReference type="InterPro" id="IPR011990">
    <property type="entry name" value="TPR-like_helical_dom_sf"/>
</dbReference>
<dbReference type="Pfam" id="PF12854">
    <property type="entry name" value="PPR_1"/>
    <property type="match status" value="2"/>
</dbReference>
<dbReference type="PROSITE" id="PS51375">
    <property type="entry name" value="PPR"/>
    <property type="match status" value="6"/>
</dbReference>
<feature type="repeat" description="PPR" evidence="3">
    <location>
        <begin position="188"/>
        <end position="222"/>
    </location>
</feature>
<dbReference type="SUPFAM" id="SSF81901">
    <property type="entry name" value="HCP-like"/>
    <property type="match status" value="1"/>
</dbReference>
<evidence type="ECO:0000313" key="4">
    <source>
        <dbReference type="EMBL" id="KAK3005105.1"/>
    </source>
</evidence>
<dbReference type="Gene3D" id="1.25.40.10">
    <property type="entry name" value="Tetratricopeptide repeat domain"/>
    <property type="match status" value="4"/>
</dbReference>
<accession>A0AA88VEP0</accession>
<dbReference type="EMBL" id="JAVXUP010002169">
    <property type="protein sequence ID" value="KAK3005105.1"/>
    <property type="molecule type" value="Genomic_DNA"/>
</dbReference>
<feature type="repeat" description="PPR" evidence="3">
    <location>
        <begin position="223"/>
        <end position="257"/>
    </location>
</feature>
<dbReference type="AlphaFoldDB" id="A0AA88VEP0"/>
<dbReference type="Pfam" id="PF13812">
    <property type="entry name" value="PPR_3"/>
    <property type="match status" value="1"/>
</dbReference>
<protein>
    <recommendedName>
        <fullName evidence="6">Pentatricopeptide repeat-containing protein</fullName>
    </recommendedName>
</protein>
<dbReference type="Pfam" id="PF01535">
    <property type="entry name" value="PPR"/>
    <property type="match status" value="2"/>
</dbReference>
<gene>
    <name evidence="4" type="ORF">RJ639_016522</name>
</gene>
<keyword evidence="5" id="KW-1185">Reference proteome</keyword>
<organism evidence="4 5">
    <name type="scientific">Escallonia herrerae</name>
    <dbReference type="NCBI Taxonomy" id="1293975"/>
    <lineage>
        <taxon>Eukaryota</taxon>
        <taxon>Viridiplantae</taxon>
        <taxon>Streptophyta</taxon>
        <taxon>Embryophyta</taxon>
        <taxon>Tracheophyta</taxon>
        <taxon>Spermatophyta</taxon>
        <taxon>Magnoliopsida</taxon>
        <taxon>eudicotyledons</taxon>
        <taxon>Gunneridae</taxon>
        <taxon>Pentapetalae</taxon>
        <taxon>asterids</taxon>
        <taxon>campanulids</taxon>
        <taxon>Escalloniales</taxon>
        <taxon>Escalloniaceae</taxon>
        <taxon>Escallonia</taxon>
    </lineage>
</organism>
<feature type="repeat" description="PPR" evidence="3">
    <location>
        <begin position="152"/>
        <end position="186"/>
    </location>
</feature>
<evidence type="ECO:0000313" key="5">
    <source>
        <dbReference type="Proteomes" id="UP001188597"/>
    </source>
</evidence>
<dbReference type="InterPro" id="IPR002885">
    <property type="entry name" value="PPR_rpt"/>
</dbReference>
<proteinExistence type="inferred from homology"/>
<feature type="repeat" description="PPR" evidence="3">
    <location>
        <begin position="433"/>
        <end position="467"/>
    </location>
</feature>
<evidence type="ECO:0000256" key="3">
    <source>
        <dbReference type="PROSITE-ProRule" id="PRU00708"/>
    </source>
</evidence>
<keyword evidence="2" id="KW-0677">Repeat</keyword>
<feature type="repeat" description="PPR" evidence="3">
    <location>
        <begin position="299"/>
        <end position="333"/>
    </location>
</feature>
<comment type="caution">
    <text evidence="4">The sequence shown here is derived from an EMBL/GenBank/DDBJ whole genome shotgun (WGS) entry which is preliminary data.</text>
</comment>
<evidence type="ECO:0000256" key="2">
    <source>
        <dbReference type="ARBA" id="ARBA00022737"/>
    </source>
</evidence>
<reference evidence="4" key="1">
    <citation type="submission" date="2022-12" db="EMBL/GenBank/DDBJ databases">
        <title>Draft genome assemblies for two species of Escallonia (Escalloniales).</title>
        <authorList>
            <person name="Chanderbali A."/>
            <person name="Dervinis C."/>
            <person name="Anghel I."/>
            <person name="Soltis D."/>
            <person name="Soltis P."/>
            <person name="Zapata F."/>
        </authorList>
    </citation>
    <scope>NUCLEOTIDE SEQUENCE</scope>
    <source>
        <strain evidence="4">UCBG64.0493</strain>
        <tissue evidence="4">Leaf</tissue>
    </source>
</reference>
<dbReference type="NCBIfam" id="TIGR00756">
    <property type="entry name" value="PPR"/>
    <property type="match status" value="6"/>
</dbReference>
<evidence type="ECO:0008006" key="6">
    <source>
        <dbReference type="Google" id="ProtNLM"/>
    </source>
</evidence>
<dbReference type="Proteomes" id="UP001188597">
    <property type="component" value="Unassembled WGS sequence"/>
</dbReference>
<sequence length="497" mass="56038">MAGLINAEPWSKTLESSLSTLSPSLSKTTVLQTLRLIKTPVKALHFFNWTHQHNFSHTHQSYFLMLEILGRNRNLNSARNFLYSIPKRSNGAVHLQDKSNMVDEGFPFFKEMERFRCDPVVITYNTLVDGLCRGGKVKIAHNVIKGQGLKPNSITYNTIIHGLCEAGKLDKVKEILEGMVGGGDFVPDTCTFNTFINAHCDAGNFNEGLKAFEKMSKLGVIPDSATYSVLIRSLCQKRDFVRAEELFDELAQKDILLDDAGCRPLVAAYNPFFEYLCRDGRSKKAERVFRQLMKRGVQDPSSYKTLIIGHCREGNFEAGHDLLVLMLRRDFVPDLEMYESLVDGLMLKGDPNLAQDTLAKMLKSSHLPRTATFHSILTALVEKGFARESARLVMLMLERSIRQNINLSTDTSRKLIDAREMLLFSLEKDHTVDADVCSTVIAGLCKACRVSEAFGFYYELLDKGIQKPLSCLKDLRNSLEAEGRSKEAEFVARRMPK</sequence>
<evidence type="ECO:0000256" key="1">
    <source>
        <dbReference type="ARBA" id="ARBA00007626"/>
    </source>
</evidence>
<name>A0AA88VEP0_9ASTE</name>
<dbReference type="PANTHER" id="PTHR47941">
    <property type="entry name" value="PENTATRICOPEPTIDE REPEAT-CONTAINING PROTEIN 3, MITOCHONDRIAL"/>
    <property type="match status" value="1"/>
</dbReference>